<evidence type="ECO:0000313" key="3">
    <source>
        <dbReference type="Proteomes" id="UP001178461"/>
    </source>
</evidence>
<evidence type="ECO:0000256" key="1">
    <source>
        <dbReference type="SAM" id="MobiDB-lite"/>
    </source>
</evidence>
<dbReference type="AlphaFoldDB" id="A0AA35JUI2"/>
<dbReference type="Proteomes" id="UP001178461">
    <property type="component" value="Chromosome 2"/>
</dbReference>
<accession>A0AA35JUI2</accession>
<dbReference type="EMBL" id="OX395127">
    <property type="protein sequence ID" value="CAI5764958.1"/>
    <property type="molecule type" value="Genomic_DNA"/>
</dbReference>
<sequence length="194" mass="21989">MAADGNLLAEIERMCYFVGTLQEQSLAMNKQLTTLTSGISSSAECIEDLNEKKSAAEPEQISQELKETKQGKEKAQMESTNQKPTHVDYKQEDPWIIWITNLQKMRKMKEEAPGVLGIQELTRKKKYDGGLHSEYEGLVELLQQLSLSFLVGRKSGLTGTELLRDPKTNIKDYQQNRRRGTERDLKASDVRNPG</sequence>
<proteinExistence type="predicted"/>
<feature type="region of interest" description="Disordered" evidence="1">
    <location>
        <begin position="51"/>
        <end position="86"/>
    </location>
</feature>
<keyword evidence="3" id="KW-1185">Reference proteome</keyword>
<feature type="region of interest" description="Disordered" evidence="1">
    <location>
        <begin position="168"/>
        <end position="194"/>
    </location>
</feature>
<feature type="compositionally biased region" description="Basic and acidic residues" evidence="1">
    <location>
        <begin position="64"/>
        <end position="76"/>
    </location>
</feature>
<name>A0AA35JUI2_9SAUR</name>
<organism evidence="2 3">
    <name type="scientific">Podarcis lilfordi</name>
    <name type="common">Lilford's wall lizard</name>
    <dbReference type="NCBI Taxonomy" id="74358"/>
    <lineage>
        <taxon>Eukaryota</taxon>
        <taxon>Metazoa</taxon>
        <taxon>Chordata</taxon>
        <taxon>Craniata</taxon>
        <taxon>Vertebrata</taxon>
        <taxon>Euteleostomi</taxon>
        <taxon>Lepidosauria</taxon>
        <taxon>Squamata</taxon>
        <taxon>Bifurcata</taxon>
        <taxon>Unidentata</taxon>
        <taxon>Episquamata</taxon>
        <taxon>Laterata</taxon>
        <taxon>Lacertibaenia</taxon>
        <taxon>Lacertidae</taxon>
        <taxon>Podarcis</taxon>
    </lineage>
</organism>
<gene>
    <name evidence="2" type="ORF">PODLI_1B028278</name>
</gene>
<feature type="compositionally biased region" description="Basic and acidic residues" evidence="1">
    <location>
        <begin position="179"/>
        <end position="194"/>
    </location>
</feature>
<reference evidence="2" key="1">
    <citation type="submission" date="2022-12" db="EMBL/GenBank/DDBJ databases">
        <authorList>
            <person name="Alioto T."/>
            <person name="Alioto T."/>
            <person name="Gomez Garrido J."/>
        </authorList>
    </citation>
    <scope>NUCLEOTIDE SEQUENCE</scope>
</reference>
<evidence type="ECO:0000313" key="2">
    <source>
        <dbReference type="EMBL" id="CAI5764958.1"/>
    </source>
</evidence>
<protein>
    <submittedName>
        <fullName evidence="2">Uncharacterized protein</fullName>
    </submittedName>
</protein>